<evidence type="ECO:0000313" key="2">
    <source>
        <dbReference type="EMBL" id="EHR79701.1"/>
    </source>
</evidence>
<keyword evidence="1" id="KW-0812">Transmembrane</keyword>
<keyword evidence="1" id="KW-0472">Membrane</keyword>
<dbReference type="PaxDb" id="523849-OCC_00552"/>
<feature type="transmembrane region" description="Helical" evidence="1">
    <location>
        <begin position="79"/>
        <end position="100"/>
    </location>
</feature>
<evidence type="ECO:0000256" key="1">
    <source>
        <dbReference type="SAM" id="Phobius"/>
    </source>
</evidence>
<dbReference type="EMBL" id="CP006670">
    <property type="protein sequence ID" value="EHR79701.1"/>
    <property type="molecule type" value="Genomic_DNA"/>
</dbReference>
<dbReference type="KEGG" id="tlt:OCC_00552"/>
<dbReference type="Proteomes" id="UP000015502">
    <property type="component" value="Chromosome"/>
</dbReference>
<name>H3ZK11_THELN</name>
<keyword evidence="3" id="KW-1185">Reference proteome</keyword>
<gene>
    <name evidence="2" type="ORF">OCC_00552</name>
</gene>
<feature type="transmembrane region" description="Helical" evidence="1">
    <location>
        <begin position="12"/>
        <end position="34"/>
    </location>
</feature>
<dbReference type="AlphaFoldDB" id="H3ZK11"/>
<accession>H3ZK11</accession>
<dbReference type="GeneID" id="16548359"/>
<feature type="transmembrane region" description="Helical" evidence="1">
    <location>
        <begin position="112"/>
        <end position="134"/>
    </location>
</feature>
<protein>
    <submittedName>
        <fullName evidence="2">Uncharacterized protein</fullName>
    </submittedName>
</protein>
<dbReference type="OrthoDB" id="102543at2157"/>
<dbReference type="STRING" id="523849.OCC_00552"/>
<dbReference type="HOGENOM" id="CLU_154346_0_0_2"/>
<feature type="transmembrane region" description="Helical" evidence="1">
    <location>
        <begin position="54"/>
        <end position="72"/>
    </location>
</feature>
<organism evidence="2 3">
    <name type="scientific">Thermococcus litoralis (strain ATCC 51850 / DSM 5473 / JCM 8560 / NS-C)</name>
    <dbReference type="NCBI Taxonomy" id="523849"/>
    <lineage>
        <taxon>Archaea</taxon>
        <taxon>Methanobacteriati</taxon>
        <taxon>Methanobacteriota</taxon>
        <taxon>Thermococci</taxon>
        <taxon>Thermococcales</taxon>
        <taxon>Thermococcaceae</taxon>
        <taxon>Thermococcus</taxon>
    </lineage>
</organism>
<sequence length="137" mass="15757">MITLSQKSKIQKLILAVALLELFIGLSHLGYAYYAKFTWEYDEFLYDWDDVGGNYGVFWLFWGILTLLYSFGEVNKIKIPVLLLLSVPLFMGGIGVLALADRLFGQLKFDVFTIFALLYSLLFFESLIVIVFLWKSS</sequence>
<dbReference type="RefSeq" id="WP_004066367.1">
    <property type="nucleotide sequence ID" value="NC_022084.1"/>
</dbReference>
<keyword evidence="1" id="KW-1133">Transmembrane helix</keyword>
<reference evidence="2 3" key="1">
    <citation type="journal article" date="2012" name="J. Bacteriol.">
        <title>Genome sequence of the model hyperthermophilic archaeon Thermococcus litoralis NS-C.</title>
        <authorList>
            <person name="Gardner A.F."/>
            <person name="Kumar S."/>
            <person name="Perler F.B."/>
        </authorList>
    </citation>
    <scope>NUCLEOTIDE SEQUENCE [LARGE SCALE GENOMIC DNA]</scope>
    <source>
        <strain evidence="3">ATCC 51850 / DSM 5473 / JCM 8560 / NS-C</strain>
    </source>
</reference>
<evidence type="ECO:0000313" key="3">
    <source>
        <dbReference type="Proteomes" id="UP000015502"/>
    </source>
</evidence>
<proteinExistence type="predicted"/>